<evidence type="ECO:0000313" key="4">
    <source>
        <dbReference type="Proteomes" id="UP000029878"/>
    </source>
</evidence>
<dbReference type="Proteomes" id="UP000029878">
    <property type="component" value="Unassembled WGS sequence"/>
</dbReference>
<evidence type="ECO:0000313" key="3">
    <source>
        <dbReference type="EMBL" id="TLD83443.1"/>
    </source>
</evidence>
<protein>
    <recommendedName>
        <fullName evidence="2">HTH cro/C1-type domain-containing protein</fullName>
    </recommendedName>
</protein>
<gene>
    <name evidence="3" type="ORF">LS81_004995</name>
</gene>
<comment type="caution">
    <text evidence="3">The sequence shown here is derived from an EMBL/GenBank/DDBJ whole genome shotgun (WGS) entry which is preliminary data.</text>
</comment>
<dbReference type="InterPro" id="IPR029041">
    <property type="entry name" value="FAD-linked_oxidoreductase-like"/>
</dbReference>
<dbReference type="PROSITE" id="PS50943">
    <property type="entry name" value="HTH_CROC1"/>
    <property type="match status" value="1"/>
</dbReference>
<dbReference type="SUPFAM" id="SSF51730">
    <property type="entry name" value="FAD-linked oxidoreductase"/>
    <property type="match status" value="1"/>
</dbReference>
<dbReference type="EMBL" id="JRPL02000008">
    <property type="protein sequence ID" value="TLD83443.1"/>
    <property type="molecule type" value="Genomic_DNA"/>
</dbReference>
<dbReference type="GO" id="GO:0016491">
    <property type="term" value="F:oxidoreductase activity"/>
    <property type="evidence" value="ECO:0007669"/>
    <property type="project" value="UniProtKB-KW"/>
</dbReference>
<accession>A0A4U8SBG7</accession>
<reference evidence="3 4" key="1">
    <citation type="journal article" date="2014" name="Genome Announc.">
        <title>Draft genome sequences of eight enterohepatic helicobacter species isolated from both laboratory and wild rodents.</title>
        <authorList>
            <person name="Sheh A."/>
            <person name="Shen Z."/>
            <person name="Fox J.G."/>
        </authorList>
    </citation>
    <scope>NUCLEOTIDE SEQUENCE [LARGE SCALE GENOMIC DNA]</scope>
    <source>
        <strain evidence="3 4">ATCC 700114</strain>
    </source>
</reference>
<organism evidence="3 4">
    <name type="scientific">Helicobacter trogontum</name>
    <dbReference type="NCBI Taxonomy" id="50960"/>
    <lineage>
        <taxon>Bacteria</taxon>
        <taxon>Pseudomonadati</taxon>
        <taxon>Campylobacterota</taxon>
        <taxon>Epsilonproteobacteria</taxon>
        <taxon>Campylobacterales</taxon>
        <taxon>Helicobacteraceae</taxon>
        <taxon>Helicobacter</taxon>
    </lineage>
</organism>
<dbReference type="AlphaFoldDB" id="A0A4U8SBG7"/>
<dbReference type="OrthoDB" id="5329268at2"/>
<dbReference type="InterPro" id="IPR001387">
    <property type="entry name" value="Cro/C1-type_HTH"/>
</dbReference>
<sequence length="294" mass="33646">MIFEYLPTNITQDVERLHLVCSALPITKVLIPSNPVSKPYPDPLNIVATLRDLTWQSKHLRHIHFIPTIKTNIYTQEALQSIFLSLEYLNISHVAIISGDTTQSKSLTTYNALEILKHMQKKSTFLSDLQLYCALESDISLRNSYGLCKKIYYGVQNFITQPFYQVSKKQNMSQIPHSTLNFLPQVTTDFETFLSFYKNLIHTYTNNKPSFASLYNKIQIYCGFLPLSHTKQAHAIHAKKLGISVPNSYINAIEKNAKEANSKLFKAMQQYNVSLSYLCFSDIEVLLTCDSKIN</sequence>
<name>A0A4U8SBG7_9HELI</name>
<evidence type="ECO:0000259" key="2">
    <source>
        <dbReference type="PROSITE" id="PS50943"/>
    </source>
</evidence>
<proteinExistence type="predicted"/>
<evidence type="ECO:0000256" key="1">
    <source>
        <dbReference type="ARBA" id="ARBA00023002"/>
    </source>
</evidence>
<dbReference type="Gene3D" id="3.20.20.220">
    <property type="match status" value="1"/>
</dbReference>
<dbReference type="RefSeq" id="WP_034346048.1">
    <property type="nucleotide sequence ID" value="NZ_FZNG01000038.1"/>
</dbReference>
<feature type="domain" description="HTH cro/C1-type" evidence="2">
    <location>
        <begin position="238"/>
        <end position="278"/>
    </location>
</feature>
<keyword evidence="1" id="KW-0560">Oxidoreductase</keyword>